<evidence type="ECO:0000256" key="1">
    <source>
        <dbReference type="ARBA" id="ARBA00022741"/>
    </source>
</evidence>
<gene>
    <name evidence="4" type="ORF">RM445_29340</name>
</gene>
<evidence type="ECO:0000313" key="5">
    <source>
        <dbReference type="Proteomes" id="UP001183202"/>
    </source>
</evidence>
<dbReference type="SUPFAM" id="SSF52540">
    <property type="entry name" value="P-loop containing nucleoside triphosphate hydrolases"/>
    <property type="match status" value="1"/>
</dbReference>
<protein>
    <submittedName>
        <fullName evidence="4">ATP-binding protein</fullName>
    </submittedName>
</protein>
<keyword evidence="1" id="KW-0547">Nucleotide-binding</keyword>
<evidence type="ECO:0000259" key="3">
    <source>
        <dbReference type="Pfam" id="PF13191"/>
    </source>
</evidence>
<proteinExistence type="predicted"/>
<sequence>MVGVGPAGLQGRETEFSVLDRAFRSARDGHGSAVLLVGPPGMGKSALLRAARVRARRAGLTAATSWCWREGAPPLWPWLDLLAQLGYPVKGGRDLAAEGFDGFREVERALSTAAVRQPLLLALDDLHEGDEATVLLTRYLAPRMIDLPAVLLLTRRPLTVDTDSERAGELLADVELACDVIRLAPLPPAAVAELAAAHGHRLPPSAADALAVASGGVPLYAISALRDLPSGATHVDLDVGVLRRLRLLTAEDARIVVRAAVLGPVIAADVVAAVCGVERVRVAGAAAAARAAGLVRYSAGEVTFEHELVRTALVGFLDREEVVAMHAAAAAHYHRNPQAAPGAVARAARHALEAAERSAADAAAAVALTRRAAAELVAGGAPDDAVELLDRAAAANELAGLPVARSRLLLERAASVLVAGRLAAAHDYHAAAVDAALADGDEIIVAEAAAGLGALWVNTVRSPVEQRRILRTQRRALERLPEGHRSLRLRLRARIAAEAMFWEGAPPEALLEVVGDVRVSGDVPTVLEVLSVAHNPLLAPEYTDLRLQLSEEMLALAAHQPPGSILELMALCWRTVDLLLAGDGRAERALADLREPAEATQSLSVLYIVRVMEVTLLIRQGRLDEAEQAAHAAYELGVRAQDADSVSYLGGQLSAIRWLQGREGELLDMLKRIAASANLDGVDHSFEAGTAVVAARMGRLDVARRQLHRLTRDDLATLPRFSTWLVTLTSILEAAAILGDGQTVAATYGLLEPFGALPVAPSLAVTCFGCVHRWLGIGALALGQYTMAERHLREAVEGNLRLGHEPATAVVRAELAAVLADHNPSPGRTAEARALYAAAAESADQLGMSVLADRWRVTANRLQGHGRVRITRRYGAPKAGWTVEFAGRRSDIRDLVGMRYLAVLTASPGRWIGAAELVSDAPTSPSSSHQPLLDAQARRSLEQRVRELAARVAEARERGDATAQAVAEEELDGLAAHLAEASAFGGRPRAFADGGERARTAVRKAVIRAVEEIAAVDDVAGAHLRARVETGSRCRYDA</sequence>
<keyword evidence="2 4" id="KW-0067">ATP-binding</keyword>
<dbReference type="Proteomes" id="UP001183202">
    <property type="component" value="Unassembled WGS sequence"/>
</dbReference>
<organism evidence="4 5">
    <name type="scientific">Pseudonocardia charpentierae</name>
    <dbReference type="NCBI Taxonomy" id="3075545"/>
    <lineage>
        <taxon>Bacteria</taxon>
        <taxon>Bacillati</taxon>
        <taxon>Actinomycetota</taxon>
        <taxon>Actinomycetes</taxon>
        <taxon>Pseudonocardiales</taxon>
        <taxon>Pseudonocardiaceae</taxon>
        <taxon>Pseudonocardia</taxon>
    </lineage>
</organism>
<dbReference type="PANTHER" id="PTHR16305:SF35">
    <property type="entry name" value="TRANSCRIPTIONAL ACTIVATOR DOMAIN"/>
    <property type="match status" value="1"/>
</dbReference>
<keyword evidence="5" id="KW-1185">Reference proteome</keyword>
<dbReference type="PANTHER" id="PTHR16305">
    <property type="entry name" value="TESTICULAR SOLUBLE ADENYLYL CYCLASE"/>
    <property type="match status" value="1"/>
</dbReference>
<dbReference type="GO" id="GO:0005524">
    <property type="term" value="F:ATP binding"/>
    <property type="evidence" value="ECO:0007669"/>
    <property type="project" value="UniProtKB-KW"/>
</dbReference>
<feature type="domain" description="Orc1-like AAA ATPase" evidence="3">
    <location>
        <begin position="9"/>
        <end position="145"/>
    </location>
</feature>
<evidence type="ECO:0000313" key="4">
    <source>
        <dbReference type="EMBL" id="MDT0353603.1"/>
    </source>
</evidence>
<dbReference type="EMBL" id="JAVREJ010000037">
    <property type="protein sequence ID" value="MDT0353603.1"/>
    <property type="molecule type" value="Genomic_DNA"/>
</dbReference>
<evidence type="ECO:0000256" key="2">
    <source>
        <dbReference type="ARBA" id="ARBA00022840"/>
    </source>
</evidence>
<comment type="caution">
    <text evidence="4">The sequence shown here is derived from an EMBL/GenBank/DDBJ whole genome shotgun (WGS) entry which is preliminary data.</text>
</comment>
<reference evidence="5" key="1">
    <citation type="submission" date="2023-07" db="EMBL/GenBank/DDBJ databases">
        <title>30 novel species of actinomycetes from the DSMZ collection.</title>
        <authorList>
            <person name="Nouioui I."/>
        </authorList>
    </citation>
    <scope>NUCLEOTIDE SEQUENCE [LARGE SCALE GENOMIC DNA]</scope>
    <source>
        <strain evidence="5">DSM 45834</strain>
    </source>
</reference>
<accession>A0ABU2NKR4</accession>
<name>A0ABU2NKR4_9PSEU</name>
<dbReference type="InterPro" id="IPR027417">
    <property type="entry name" value="P-loop_NTPase"/>
</dbReference>
<dbReference type="RefSeq" id="WP_311560116.1">
    <property type="nucleotide sequence ID" value="NZ_JAVREJ010000037.1"/>
</dbReference>
<dbReference type="Pfam" id="PF13191">
    <property type="entry name" value="AAA_16"/>
    <property type="match status" value="1"/>
</dbReference>
<dbReference type="InterPro" id="IPR041664">
    <property type="entry name" value="AAA_16"/>
</dbReference>